<gene>
    <name evidence="4" type="ORF">GCM10020367_62850</name>
</gene>
<dbReference type="Pfam" id="PF13490">
    <property type="entry name" value="zf-HC2"/>
    <property type="match status" value="1"/>
</dbReference>
<comment type="caution">
    <text evidence="4">The sequence shown here is derived from an EMBL/GenBank/DDBJ whole genome shotgun (WGS) entry which is preliminary data.</text>
</comment>
<proteinExistence type="predicted"/>
<dbReference type="InterPro" id="IPR027383">
    <property type="entry name" value="Znf_put"/>
</dbReference>
<dbReference type="EMBL" id="BAAAYL010000001">
    <property type="protein sequence ID" value="GAA3379415.1"/>
    <property type="molecule type" value="Genomic_DNA"/>
</dbReference>
<organism evidence="4 5">
    <name type="scientific">Streptomyces sannanensis</name>
    <dbReference type="NCBI Taxonomy" id="285536"/>
    <lineage>
        <taxon>Bacteria</taxon>
        <taxon>Bacillati</taxon>
        <taxon>Actinomycetota</taxon>
        <taxon>Actinomycetes</taxon>
        <taxon>Kitasatosporales</taxon>
        <taxon>Streptomycetaceae</taxon>
        <taxon>Streptomyces</taxon>
    </lineage>
</organism>
<evidence type="ECO:0000256" key="2">
    <source>
        <dbReference type="ARBA" id="ARBA00023163"/>
    </source>
</evidence>
<keyword evidence="5" id="KW-1185">Reference proteome</keyword>
<keyword evidence="1" id="KW-0805">Transcription regulation</keyword>
<reference evidence="5" key="1">
    <citation type="journal article" date="2019" name="Int. J. Syst. Evol. Microbiol.">
        <title>The Global Catalogue of Microorganisms (GCM) 10K type strain sequencing project: providing services to taxonomists for standard genome sequencing and annotation.</title>
        <authorList>
            <consortium name="The Broad Institute Genomics Platform"/>
            <consortium name="The Broad Institute Genome Sequencing Center for Infectious Disease"/>
            <person name="Wu L."/>
            <person name="Ma J."/>
        </authorList>
    </citation>
    <scope>NUCLEOTIDE SEQUENCE [LARGE SCALE GENOMIC DNA]</scope>
    <source>
        <strain evidence="5">JCM 9651</strain>
    </source>
</reference>
<dbReference type="InterPro" id="IPR041916">
    <property type="entry name" value="Anti_sigma_zinc_sf"/>
</dbReference>
<evidence type="ECO:0000259" key="3">
    <source>
        <dbReference type="Pfam" id="PF13490"/>
    </source>
</evidence>
<evidence type="ECO:0000313" key="4">
    <source>
        <dbReference type="EMBL" id="GAA3379415.1"/>
    </source>
</evidence>
<feature type="domain" description="Putative zinc-finger" evidence="3">
    <location>
        <begin position="20"/>
        <end position="54"/>
    </location>
</feature>
<dbReference type="Gene3D" id="1.10.10.1320">
    <property type="entry name" value="Anti-sigma factor, zinc-finger domain"/>
    <property type="match status" value="1"/>
</dbReference>
<keyword evidence="2" id="KW-0804">Transcription</keyword>
<evidence type="ECO:0000313" key="5">
    <source>
        <dbReference type="Proteomes" id="UP001499990"/>
    </source>
</evidence>
<accession>A0ABP6SLI6</accession>
<protein>
    <recommendedName>
        <fullName evidence="3">Putative zinc-finger domain-containing protein</fullName>
    </recommendedName>
</protein>
<evidence type="ECO:0000256" key="1">
    <source>
        <dbReference type="ARBA" id="ARBA00023015"/>
    </source>
</evidence>
<name>A0ABP6SLI6_9ACTN</name>
<dbReference type="Proteomes" id="UP001499990">
    <property type="component" value="Unassembled WGS sequence"/>
</dbReference>
<sequence>MIEAQCPTAKYGDRTDVGECRTICELLAGYALKTLAPDEASVVGAHLATCDACRDEHDCLAAVAAHLSLLRDALAPDTGRNRSMCAVPQAEHGHALPHRRRPDRAALTRQITLSQWVSKTTTYFG</sequence>